<proteinExistence type="predicted"/>
<dbReference type="Proteomes" id="UP000799767">
    <property type="component" value="Unassembled WGS sequence"/>
</dbReference>
<dbReference type="GO" id="GO:0004029">
    <property type="term" value="F:aldehyde dehydrogenase (NAD+) activity"/>
    <property type="evidence" value="ECO:0007669"/>
    <property type="project" value="TreeGrafter"/>
</dbReference>
<dbReference type="EMBL" id="MU001635">
    <property type="protein sequence ID" value="KAF2482886.1"/>
    <property type="molecule type" value="Genomic_DNA"/>
</dbReference>
<dbReference type="Pfam" id="PF01370">
    <property type="entry name" value="Epimerase"/>
    <property type="match status" value="1"/>
</dbReference>
<reference evidence="2" key="1">
    <citation type="journal article" date="2020" name="Stud. Mycol.">
        <title>101 Dothideomycetes genomes: a test case for predicting lifestyles and emergence of pathogens.</title>
        <authorList>
            <person name="Haridas S."/>
            <person name="Albert R."/>
            <person name="Binder M."/>
            <person name="Bloem J."/>
            <person name="Labutti K."/>
            <person name="Salamov A."/>
            <person name="Andreopoulos B."/>
            <person name="Baker S."/>
            <person name="Barry K."/>
            <person name="Bills G."/>
            <person name="Bluhm B."/>
            <person name="Cannon C."/>
            <person name="Castanera R."/>
            <person name="Culley D."/>
            <person name="Daum C."/>
            <person name="Ezra D."/>
            <person name="Gonzalez J."/>
            <person name="Henrissat B."/>
            <person name="Kuo A."/>
            <person name="Liang C."/>
            <person name="Lipzen A."/>
            <person name="Lutzoni F."/>
            <person name="Magnuson J."/>
            <person name="Mondo S."/>
            <person name="Nolan M."/>
            <person name="Ohm R."/>
            <person name="Pangilinan J."/>
            <person name="Park H.-J."/>
            <person name="Ramirez L."/>
            <person name="Alfaro M."/>
            <person name="Sun H."/>
            <person name="Tritt A."/>
            <person name="Yoshinaga Y."/>
            <person name="Zwiers L.-H."/>
            <person name="Turgeon B."/>
            <person name="Goodwin S."/>
            <person name="Spatafora J."/>
            <person name="Crous P."/>
            <person name="Grigoriev I."/>
        </authorList>
    </citation>
    <scope>NUCLEOTIDE SEQUENCE</scope>
    <source>
        <strain evidence="2">CBS 113389</strain>
    </source>
</reference>
<dbReference type="GeneID" id="54474453"/>
<feature type="domain" description="NAD-dependent epimerase/dehydratase" evidence="1">
    <location>
        <begin position="23"/>
        <end position="249"/>
    </location>
</feature>
<dbReference type="SUPFAM" id="SSF51735">
    <property type="entry name" value="NAD(P)-binding Rossmann-fold domains"/>
    <property type="match status" value="1"/>
</dbReference>
<dbReference type="OrthoDB" id="2735536at2759"/>
<organism evidence="2 3">
    <name type="scientific">Neohortaea acidophila</name>
    <dbReference type="NCBI Taxonomy" id="245834"/>
    <lineage>
        <taxon>Eukaryota</taxon>
        <taxon>Fungi</taxon>
        <taxon>Dikarya</taxon>
        <taxon>Ascomycota</taxon>
        <taxon>Pezizomycotina</taxon>
        <taxon>Dothideomycetes</taxon>
        <taxon>Dothideomycetidae</taxon>
        <taxon>Mycosphaerellales</taxon>
        <taxon>Teratosphaeriaceae</taxon>
        <taxon>Neohortaea</taxon>
    </lineage>
</organism>
<dbReference type="Gene3D" id="3.40.50.720">
    <property type="entry name" value="NAD(P)-binding Rossmann-like Domain"/>
    <property type="match status" value="1"/>
</dbReference>
<accession>A0A6A6PSY8</accession>
<protein>
    <recommendedName>
        <fullName evidence="1">NAD-dependent epimerase/dehydratase domain-containing protein</fullName>
    </recommendedName>
</protein>
<name>A0A6A6PSY8_9PEZI</name>
<dbReference type="InterPro" id="IPR051783">
    <property type="entry name" value="NAD(P)-dependent_oxidoreduct"/>
</dbReference>
<evidence type="ECO:0000313" key="3">
    <source>
        <dbReference type="Proteomes" id="UP000799767"/>
    </source>
</evidence>
<dbReference type="AlphaFoldDB" id="A0A6A6PSY8"/>
<sequence length="344" mass="37688">MNAYTQSKADVKMDTSNPKQKTALVTGANGYIGEAVARAFQRAGFKTLGLVRTPQSAIVLEKHSIIPITGSAAKYEDVLAAVRTHITAIDVIASTTEDKRNYVQHFTDTMVLFRALAQMSNEQGVCPLVLITSGCKDYGPGEVDGSHNLVAHTEEASLNPPPFLKNRTTYSLQALQEDSFDAVVLRPTNVHGGSSSYFGEFFELAADAKKDGRPLHFDSDPRTIVHSMNVNDCGDAYVALANHPNRSEVAGQCFNVSAGKRYETLREVGHALVRLYQIPQGLQFGASERGVLEPSNMLTNFSQYVSSEKIRSLTGWTDESPMFAQDIRRYQQEYRDAKQGGGGK</sequence>
<dbReference type="InterPro" id="IPR036291">
    <property type="entry name" value="NAD(P)-bd_dom_sf"/>
</dbReference>
<keyword evidence="3" id="KW-1185">Reference proteome</keyword>
<gene>
    <name evidence="2" type="ORF">BDY17DRAFT_296432</name>
</gene>
<dbReference type="PANTHER" id="PTHR48079">
    <property type="entry name" value="PROTEIN YEEZ"/>
    <property type="match status" value="1"/>
</dbReference>
<evidence type="ECO:0000313" key="2">
    <source>
        <dbReference type="EMBL" id="KAF2482886.1"/>
    </source>
</evidence>
<dbReference type="GO" id="GO:0005737">
    <property type="term" value="C:cytoplasm"/>
    <property type="evidence" value="ECO:0007669"/>
    <property type="project" value="TreeGrafter"/>
</dbReference>
<dbReference type="PANTHER" id="PTHR48079:SF3">
    <property type="entry name" value="NAD-DEPENDENT EPIMERASE_DEHYDRATASE DOMAIN-CONTAINING PROTEIN"/>
    <property type="match status" value="1"/>
</dbReference>
<dbReference type="InterPro" id="IPR001509">
    <property type="entry name" value="Epimerase_deHydtase"/>
</dbReference>
<evidence type="ECO:0000259" key="1">
    <source>
        <dbReference type="Pfam" id="PF01370"/>
    </source>
</evidence>
<dbReference type="RefSeq" id="XP_033589456.1">
    <property type="nucleotide sequence ID" value="XM_033733451.1"/>
</dbReference>